<dbReference type="PANTHER" id="PTHR42824">
    <property type="entry name" value="GLUTAMINE AMIDOTRANSFERASE"/>
    <property type="match status" value="1"/>
</dbReference>
<keyword evidence="3" id="KW-0378">Hydrolase</keyword>
<keyword evidence="1 3" id="KW-0315">Glutamine amidotransferase</keyword>
<sequence>MCRLFGLHAGSPTTATFWLLDAPDSLAAQSRRNPDGTGIGCFDPDGRPLVAKEPIAAWHDTSFARSACTLTGRTFVAHVRYASTGALTRENTHPFALDGRLFAHNGVVGGLDRLDARLAELEAADLVRGQTDSERVFALVTAETRRHGGDLGAGLQAAVAWVGAELPVYALNLVLATPDELWALRYPDTHELWVLERPVPAADELQVRSVRISAHAPALAGRPAVVVATERMDDDPGWRLLGDGELLRVGPDLRCSVSRPFAAPVHPLRPADLGARAAASQHS</sequence>
<name>A0A7W3P6M0_9ACTN</name>
<dbReference type="SUPFAM" id="SSF56235">
    <property type="entry name" value="N-terminal nucleophile aminohydrolases (Ntn hydrolases)"/>
    <property type="match status" value="1"/>
</dbReference>
<organism evidence="3 4">
    <name type="scientific">Microlunatus kandeliicorticis</name>
    <dbReference type="NCBI Taxonomy" id="1759536"/>
    <lineage>
        <taxon>Bacteria</taxon>
        <taxon>Bacillati</taxon>
        <taxon>Actinomycetota</taxon>
        <taxon>Actinomycetes</taxon>
        <taxon>Propionibacteriales</taxon>
        <taxon>Propionibacteriaceae</taxon>
        <taxon>Microlunatus</taxon>
    </lineage>
</organism>
<keyword evidence="4" id="KW-1185">Reference proteome</keyword>
<dbReference type="AlphaFoldDB" id="A0A7W3P6M0"/>
<reference evidence="3 4" key="1">
    <citation type="submission" date="2020-07" db="EMBL/GenBank/DDBJ databases">
        <title>Sequencing the genomes of 1000 actinobacteria strains.</title>
        <authorList>
            <person name="Klenk H.-P."/>
        </authorList>
    </citation>
    <scope>NUCLEOTIDE SEQUENCE [LARGE SCALE GENOMIC DNA]</scope>
    <source>
        <strain evidence="3 4">DSM 100723</strain>
    </source>
</reference>
<dbReference type="CDD" id="cd01908">
    <property type="entry name" value="YafJ"/>
    <property type="match status" value="1"/>
</dbReference>
<feature type="domain" description="Glutamine amidotransferase type-2" evidence="2">
    <location>
        <begin position="2"/>
        <end position="252"/>
    </location>
</feature>
<evidence type="ECO:0000313" key="4">
    <source>
        <dbReference type="Proteomes" id="UP000523079"/>
    </source>
</evidence>
<dbReference type="EMBL" id="JACGWT010000004">
    <property type="protein sequence ID" value="MBA8795118.1"/>
    <property type="molecule type" value="Genomic_DNA"/>
</dbReference>
<evidence type="ECO:0000256" key="1">
    <source>
        <dbReference type="ARBA" id="ARBA00022962"/>
    </source>
</evidence>
<dbReference type="GO" id="GO:0016740">
    <property type="term" value="F:transferase activity"/>
    <property type="evidence" value="ECO:0007669"/>
    <property type="project" value="UniProtKB-KW"/>
</dbReference>
<dbReference type="InterPro" id="IPR029055">
    <property type="entry name" value="Ntn_hydrolases_N"/>
</dbReference>
<dbReference type="RefSeq" id="WP_182560715.1">
    <property type="nucleotide sequence ID" value="NZ_JACGWT010000004.1"/>
</dbReference>
<dbReference type="Proteomes" id="UP000523079">
    <property type="component" value="Unassembled WGS sequence"/>
</dbReference>
<dbReference type="InterPro" id="IPR017932">
    <property type="entry name" value="GATase_2_dom"/>
</dbReference>
<evidence type="ECO:0000313" key="3">
    <source>
        <dbReference type="EMBL" id="MBA8795118.1"/>
    </source>
</evidence>
<dbReference type="PROSITE" id="PS51278">
    <property type="entry name" value="GATASE_TYPE_2"/>
    <property type="match status" value="1"/>
</dbReference>
<keyword evidence="3" id="KW-0808">Transferase</keyword>
<accession>A0A7W3P6M0</accession>
<comment type="caution">
    <text evidence="3">The sequence shown here is derived from an EMBL/GenBank/DDBJ whole genome shotgun (WGS) entry which is preliminary data.</text>
</comment>
<dbReference type="Pfam" id="PF13230">
    <property type="entry name" value="GATase_4"/>
    <property type="match status" value="1"/>
</dbReference>
<dbReference type="InterPro" id="IPR026869">
    <property type="entry name" value="EgtC-like"/>
</dbReference>
<dbReference type="PANTHER" id="PTHR42824:SF1">
    <property type="entry name" value="GLUTAMINE AMIDOTRANSFERASE YAFJ-RELATED"/>
    <property type="match status" value="1"/>
</dbReference>
<proteinExistence type="predicted"/>
<dbReference type="Gene3D" id="3.60.20.10">
    <property type="entry name" value="Glutamine Phosphoribosylpyrophosphate, subunit 1, domain 1"/>
    <property type="match status" value="1"/>
</dbReference>
<dbReference type="GO" id="GO:0016787">
    <property type="term" value="F:hydrolase activity"/>
    <property type="evidence" value="ECO:0007669"/>
    <property type="project" value="UniProtKB-KW"/>
</dbReference>
<gene>
    <name evidence="3" type="ORF">FHX74_002746</name>
</gene>
<dbReference type="EC" id="3.5.1.118" evidence="3"/>
<evidence type="ECO:0000259" key="2">
    <source>
        <dbReference type="PROSITE" id="PS51278"/>
    </source>
</evidence>
<protein>
    <submittedName>
        <fullName evidence="3">Glutamine amidotransferase</fullName>
        <ecNumber evidence="3">3.5.1.118</ecNumber>
    </submittedName>
</protein>